<evidence type="ECO:0000313" key="4">
    <source>
        <dbReference type="Proteomes" id="UP000319897"/>
    </source>
</evidence>
<evidence type="ECO:0000259" key="2">
    <source>
        <dbReference type="Pfam" id="PF12849"/>
    </source>
</evidence>
<organism evidence="3 4">
    <name type="scientific">Sandaracinobacter neustonicus</name>
    <dbReference type="NCBI Taxonomy" id="1715348"/>
    <lineage>
        <taxon>Bacteria</taxon>
        <taxon>Pseudomonadati</taxon>
        <taxon>Pseudomonadota</taxon>
        <taxon>Alphaproteobacteria</taxon>
        <taxon>Sphingomonadales</taxon>
        <taxon>Sphingosinicellaceae</taxon>
        <taxon>Sandaracinobacter</taxon>
    </lineage>
</organism>
<dbReference type="PANTHER" id="PTHR30570:SF1">
    <property type="entry name" value="PHOSPHATE-BINDING PROTEIN PSTS"/>
    <property type="match status" value="1"/>
</dbReference>
<dbReference type="InterPro" id="IPR050811">
    <property type="entry name" value="Phosphate_ABC_transporter"/>
</dbReference>
<dbReference type="EMBL" id="VFSU01000019">
    <property type="protein sequence ID" value="TPE62176.1"/>
    <property type="molecule type" value="Genomic_DNA"/>
</dbReference>
<proteinExistence type="predicted"/>
<dbReference type="OrthoDB" id="9790048at2"/>
<sequence>MAGISVNRANLIRTIGLGAAAVALLASCTDSRTQIRIVGSSTVFPFTTVVAENFSRNNPEYLAPIVEATGTGGGIKLFCDGVGSRFPDVANASRRMKPGELADCQKNGAKDIVEIKIGIDGVVLVQGKKGAPFNLTLRDVYAALAAEPFGKKQTAKTWKDVNPALPATRIEVIGPPPTSGTRDAFNELYMVGGCDTDPAMKALKKTDESRHKEICNKIREDGAYVEAGENDNLIVQKLGTNPTAIGVLGFSFLERNMDTIRDVPIDGVPATYQTISDFSYPASRPLFIYVKAQHVHAIRGLREFLDEYTSERAWGPGGYLQRRGLVPAPDDVRAENRARAEALTPLTKGDLE</sequence>
<dbReference type="RefSeq" id="WP_140927601.1">
    <property type="nucleotide sequence ID" value="NZ_VFSU01000019.1"/>
</dbReference>
<accession>A0A501XNM0</accession>
<protein>
    <submittedName>
        <fullName evidence="3">Phosphate ABC transporter substrate-binding protein</fullName>
    </submittedName>
</protein>
<dbReference type="SUPFAM" id="SSF53850">
    <property type="entry name" value="Periplasmic binding protein-like II"/>
    <property type="match status" value="1"/>
</dbReference>
<dbReference type="Gene3D" id="3.40.190.10">
    <property type="entry name" value="Periplasmic binding protein-like II"/>
    <property type="match status" value="2"/>
</dbReference>
<evidence type="ECO:0000313" key="3">
    <source>
        <dbReference type="EMBL" id="TPE62176.1"/>
    </source>
</evidence>
<dbReference type="InterPro" id="IPR024370">
    <property type="entry name" value="PBP_domain"/>
</dbReference>
<gene>
    <name evidence="3" type="ORF">FJQ54_06495</name>
</gene>
<reference evidence="3 4" key="1">
    <citation type="submission" date="2019-06" db="EMBL/GenBank/DDBJ databases">
        <authorList>
            <person name="Lee I."/>
            <person name="Jang G.I."/>
            <person name="Hwang C.Y."/>
        </authorList>
    </citation>
    <scope>NUCLEOTIDE SEQUENCE [LARGE SCALE GENOMIC DNA]</scope>
    <source>
        <strain evidence="3 4">PAMC 28131</strain>
    </source>
</reference>
<name>A0A501XNM0_9SPHN</name>
<dbReference type="AlphaFoldDB" id="A0A501XNM0"/>
<keyword evidence="4" id="KW-1185">Reference proteome</keyword>
<keyword evidence="1" id="KW-0732">Signal</keyword>
<feature type="domain" description="PBP" evidence="2">
    <location>
        <begin position="31"/>
        <end position="311"/>
    </location>
</feature>
<dbReference type="Proteomes" id="UP000319897">
    <property type="component" value="Unassembled WGS sequence"/>
</dbReference>
<dbReference type="PANTHER" id="PTHR30570">
    <property type="entry name" value="PERIPLASMIC PHOSPHATE BINDING COMPONENT OF PHOSPHATE ABC TRANSPORTER"/>
    <property type="match status" value="1"/>
</dbReference>
<evidence type="ECO:0000256" key="1">
    <source>
        <dbReference type="ARBA" id="ARBA00022729"/>
    </source>
</evidence>
<dbReference type="Pfam" id="PF12849">
    <property type="entry name" value="PBP_like_2"/>
    <property type="match status" value="1"/>
</dbReference>
<comment type="caution">
    <text evidence="3">The sequence shown here is derived from an EMBL/GenBank/DDBJ whole genome shotgun (WGS) entry which is preliminary data.</text>
</comment>